<reference evidence="3 4" key="1">
    <citation type="journal article" date="2016" name="Int. J. Syst. Evol. Microbiol.">
        <title>Labrenzia salina sp. nov., isolated from the rhizosphere of the halophyte Arthrocnemum macrostachyum.</title>
        <authorList>
            <person name="Camacho M."/>
            <person name="Redondo-Gomez S."/>
            <person name="Rodriguez-Llorente I."/>
            <person name="Rohde M."/>
            <person name="Sproer C."/>
            <person name="Schumann P."/>
            <person name="Klenk H.P."/>
            <person name="Montero-Calasanz M.D.C."/>
        </authorList>
    </citation>
    <scope>NUCLEOTIDE SEQUENCE [LARGE SCALE GENOMIC DNA]</scope>
    <source>
        <strain evidence="3 4">DSM 29163</strain>
    </source>
</reference>
<dbReference type="InterPro" id="IPR009506">
    <property type="entry name" value="YjiS-like"/>
</dbReference>
<evidence type="ECO:0000256" key="1">
    <source>
        <dbReference type="SAM" id="MobiDB-lite"/>
    </source>
</evidence>
<dbReference type="EMBL" id="JAPEVI010000003">
    <property type="protein sequence ID" value="MCX2723911.1"/>
    <property type="molecule type" value="Genomic_DNA"/>
</dbReference>
<keyword evidence="4" id="KW-1185">Reference proteome</keyword>
<dbReference type="Pfam" id="PF06568">
    <property type="entry name" value="YjiS-like"/>
    <property type="match status" value="1"/>
</dbReference>
<evidence type="ECO:0000313" key="4">
    <source>
        <dbReference type="Proteomes" id="UP001300261"/>
    </source>
</evidence>
<sequence>MTHSASTPFFALLGQAAVRAWRVYSNRRQIAELKHWTDDQLKDIGLTRSDVRRALAQPFYSDPTSVLNASPALRQAPNYSAANAPTDKPELTLVETRKSDGKLAA</sequence>
<gene>
    <name evidence="3" type="ORF">ON753_16280</name>
</gene>
<protein>
    <submittedName>
        <fullName evidence="3">DUF1127 domain-containing protein</fullName>
    </submittedName>
</protein>
<dbReference type="RefSeq" id="WP_265963662.1">
    <property type="nucleotide sequence ID" value="NZ_JAPEVI010000003.1"/>
</dbReference>
<proteinExistence type="predicted"/>
<feature type="domain" description="YjiS-like" evidence="2">
    <location>
        <begin position="17"/>
        <end position="52"/>
    </location>
</feature>
<evidence type="ECO:0000313" key="3">
    <source>
        <dbReference type="EMBL" id="MCX2723911.1"/>
    </source>
</evidence>
<dbReference type="Proteomes" id="UP001300261">
    <property type="component" value="Unassembled WGS sequence"/>
</dbReference>
<evidence type="ECO:0000259" key="2">
    <source>
        <dbReference type="Pfam" id="PF06568"/>
    </source>
</evidence>
<name>A0ABT3R4D0_9HYPH</name>
<comment type="caution">
    <text evidence="3">The sequence shown here is derived from an EMBL/GenBank/DDBJ whole genome shotgun (WGS) entry which is preliminary data.</text>
</comment>
<accession>A0ABT3R4D0</accession>
<organism evidence="3 4">
    <name type="scientific">Roseibium salinum</name>
    <dbReference type="NCBI Taxonomy" id="1604349"/>
    <lineage>
        <taxon>Bacteria</taxon>
        <taxon>Pseudomonadati</taxon>
        <taxon>Pseudomonadota</taxon>
        <taxon>Alphaproteobacteria</taxon>
        <taxon>Hyphomicrobiales</taxon>
        <taxon>Stappiaceae</taxon>
        <taxon>Roseibium</taxon>
    </lineage>
</organism>
<feature type="region of interest" description="Disordered" evidence="1">
    <location>
        <begin position="77"/>
        <end position="105"/>
    </location>
</feature>
<feature type="compositionally biased region" description="Basic and acidic residues" evidence="1">
    <location>
        <begin position="87"/>
        <end position="105"/>
    </location>
</feature>